<gene>
    <name evidence="3" type="ORF">phytr_12200</name>
</gene>
<accession>A0A2P1PA73</accession>
<organism evidence="3 4">
    <name type="scientific">Candidatus Phycorickettsia trachydisci</name>
    <dbReference type="NCBI Taxonomy" id="2115978"/>
    <lineage>
        <taxon>Bacteria</taxon>
        <taxon>Pseudomonadati</taxon>
        <taxon>Pseudomonadota</taxon>
        <taxon>Alphaproteobacteria</taxon>
        <taxon>Rickettsiales</taxon>
        <taxon>Rickettsiaceae</taxon>
        <taxon>Candidatus Phycorickettsia</taxon>
    </lineage>
</organism>
<dbReference type="PROSITE" id="PS50206">
    <property type="entry name" value="RHODANESE_3"/>
    <property type="match status" value="1"/>
</dbReference>
<feature type="domain" description="Rhodanese" evidence="2">
    <location>
        <begin position="31"/>
        <end position="119"/>
    </location>
</feature>
<keyword evidence="1" id="KW-0812">Transmembrane</keyword>
<proteinExistence type="predicted"/>
<protein>
    <recommendedName>
        <fullName evidence="2">Rhodanese domain-containing protein</fullName>
    </recommendedName>
</protein>
<evidence type="ECO:0000256" key="1">
    <source>
        <dbReference type="SAM" id="Phobius"/>
    </source>
</evidence>
<feature type="transmembrane region" description="Helical" evidence="1">
    <location>
        <begin position="130"/>
        <end position="153"/>
    </location>
</feature>
<keyword evidence="1" id="KW-0472">Membrane</keyword>
<dbReference type="SUPFAM" id="SSF52821">
    <property type="entry name" value="Rhodanese/Cell cycle control phosphatase"/>
    <property type="match status" value="1"/>
</dbReference>
<dbReference type="InterPro" id="IPR036873">
    <property type="entry name" value="Rhodanese-like_dom_sf"/>
</dbReference>
<dbReference type="PANTHER" id="PTHR44086">
    <property type="entry name" value="THIOSULFATE SULFURTRANSFERASE RDL2, MITOCHONDRIAL-RELATED"/>
    <property type="match status" value="1"/>
</dbReference>
<name>A0A2P1PA73_9RICK</name>
<dbReference type="Gene3D" id="3.40.250.10">
    <property type="entry name" value="Rhodanese-like domain"/>
    <property type="match status" value="1"/>
</dbReference>
<dbReference type="CDD" id="cd00158">
    <property type="entry name" value="RHOD"/>
    <property type="match status" value="1"/>
</dbReference>
<dbReference type="AlphaFoldDB" id="A0A2P1PA73"/>
<reference evidence="3 4" key="1">
    <citation type="submission" date="2018-03" db="EMBL/GenBank/DDBJ databases">
        <title>A gene transfer event suggests a long-term partnership between eustigmatophyte algae and a novel lineage of endosymbiotic bacteria.</title>
        <authorList>
            <person name="Yurchenko T."/>
            <person name="Sevcikova T."/>
            <person name="Pribyl P."/>
            <person name="El Karkouri K."/>
            <person name="Klimes V."/>
            <person name="Amaral R."/>
            <person name="Zbrankova V."/>
            <person name="Kim E."/>
            <person name="Raoult D."/>
            <person name="Santos L.M.A."/>
            <person name="Elias M."/>
        </authorList>
    </citation>
    <scope>NUCLEOTIDE SEQUENCE [LARGE SCALE GENOMIC DNA]</scope>
    <source>
        <strain evidence="3">CCALA 838</strain>
    </source>
</reference>
<evidence type="ECO:0000313" key="3">
    <source>
        <dbReference type="EMBL" id="AVP88145.1"/>
    </source>
</evidence>
<dbReference type="SMART" id="SM00450">
    <property type="entry name" value="RHOD"/>
    <property type="match status" value="1"/>
</dbReference>
<dbReference type="KEGG" id="ptc:phytr_12200"/>
<dbReference type="PANTHER" id="PTHR44086:SF10">
    <property type="entry name" value="THIOSULFATE SULFURTRANSFERASE_RHODANESE-LIKE DOMAIN-CONTAINING PROTEIN 3"/>
    <property type="match status" value="1"/>
</dbReference>
<keyword evidence="1" id="KW-1133">Transmembrane helix</keyword>
<evidence type="ECO:0000259" key="2">
    <source>
        <dbReference type="PROSITE" id="PS50206"/>
    </source>
</evidence>
<dbReference type="InterPro" id="IPR001763">
    <property type="entry name" value="Rhodanese-like_dom"/>
</dbReference>
<keyword evidence="4" id="KW-1185">Reference proteome</keyword>
<dbReference type="GO" id="GO:0004792">
    <property type="term" value="F:thiosulfate-cyanide sulfurtransferase activity"/>
    <property type="evidence" value="ECO:0007669"/>
    <property type="project" value="TreeGrafter"/>
</dbReference>
<dbReference type="EMBL" id="CP027845">
    <property type="protein sequence ID" value="AVP88145.1"/>
    <property type="molecule type" value="Genomic_DNA"/>
</dbReference>
<evidence type="ECO:0000313" key="4">
    <source>
        <dbReference type="Proteomes" id="UP000241762"/>
    </source>
</evidence>
<dbReference type="Proteomes" id="UP000241762">
    <property type="component" value="Chromosome"/>
</dbReference>
<dbReference type="Pfam" id="PF00581">
    <property type="entry name" value="Rhodanese"/>
    <property type="match status" value="1"/>
</dbReference>
<sequence>MYFISYNWEKLAKDRYNMQTIIATELKNLLEKGEALLIDVRKAEEYEAEHIAGSTLIPLGEISVDKLSNKSKAIVLYCRSGKRSMAAGEKLLAQDPNLEVFSLMGGIIGWRTEELPTVTLDKPSTESQSYLLISTLLLVVGVSLVSYLLYSIFKG</sequence>